<dbReference type="Gene3D" id="1.10.760.10">
    <property type="entry name" value="Cytochrome c-like domain"/>
    <property type="match status" value="2"/>
</dbReference>
<keyword evidence="3 6" id="KW-0479">Metal-binding</keyword>
<dbReference type="AlphaFoldDB" id="A0A4R8J1L9"/>
<dbReference type="RefSeq" id="WP_134081226.1">
    <property type="nucleotide sequence ID" value="NZ_SOQX01000001.1"/>
</dbReference>
<keyword evidence="5 6" id="KW-0408">Iron</keyword>
<dbReference type="PROSITE" id="PS51007">
    <property type="entry name" value="CYTC"/>
    <property type="match status" value="2"/>
</dbReference>
<keyword evidence="8" id="KW-0732">Signal</keyword>
<dbReference type="InterPro" id="IPR051811">
    <property type="entry name" value="Cytochrome_c550/c551-like"/>
</dbReference>
<evidence type="ECO:0000256" key="5">
    <source>
        <dbReference type="ARBA" id="ARBA00023004"/>
    </source>
</evidence>
<dbReference type="Pfam" id="PF03625">
    <property type="entry name" value="DUF302"/>
    <property type="match status" value="1"/>
</dbReference>
<reference evidence="10 11" key="1">
    <citation type="submission" date="2019-03" db="EMBL/GenBank/DDBJ databases">
        <title>Genomic Encyclopedia of Type Strains, Phase IV (KMG-IV): sequencing the most valuable type-strain genomes for metagenomic binning, comparative biology and taxonomic classification.</title>
        <authorList>
            <person name="Goeker M."/>
        </authorList>
    </citation>
    <scope>NUCLEOTIDE SEQUENCE [LARGE SCALE GENOMIC DNA]</scope>
    <source>
        <strain evidence="10 11">DSM 16326</strain>
    </source>
</reference>
<dbReference type="PANTHER" id="PTHR37823:SF1">
    <property type="entry name" value="CYTOCHROME C-553-LIKE"/>
    <property type="match status" value="1"/>
</dbReference>
<dbReference type="Proteomes" id="UP000294914">
    <property type="component" value="Unassembled WGS sequence"/>
</dbReference>
<keyword evidence="4" id="KW-0249">Electron transport</keyword>
<dbReference type="InterPro" id="IPR009056">
    <property type="entry name" value="Cyt_c-like_dom"/>
</dbReference>
<name>A0A4R8J1L9_9GAMM</name>
<dbReference type="CDD" id="cd14797">
    <property type="entry name" value="DUF302"/>
    <property type="match status" value="1"/>
</dbReference>
<keyword evidence="1" id="KW-0813">Transport</keyword>
<dbReference type="InterPro" id="IPR036909">
    <property type="entry name" value="Cyt_c-like_dom_sf"/>
</dbReference>
<evidence type="ECO:0000256" key="3">
    <source>
        <dbReference type="ARBA" id="ARBA00022723"/>
    </source>
</evidence>
<dbReference type="InterPro" id="IPR035923">
    <property type="entry name" value="TT1751-like_sf"/>
</dbReference>
<evidence type="ECO:0000256" key="2">
    <source>
        <dbReference type="ARBA" id="ARBA00022617"/>
    </source>
</evidence>
<comment type="caution">
    <text evidence="10">The sequence shown here is derived from an EMBL/GenBank/DDBJ whole genome shotgun (WGS) entry which is preliminary data.</text>
</comment>
<dbReference type="OrthoDB" id="9809720at2"/>
<protein>
    <submittedName>
        <fullName evidence="10">Cytochrome c oxidase cbb3-type subunit 3</fullName>
    </submittedName>
</protein>
<dbReference type="EMBL" id="SOQX01000001">
    <property type="protein sequence ID" value="TDY03733.1"/>
    <property type="molecule type" value="Genomic_DNA"/>
</dbReference>
<feature type="domain" description="Cytochrome c" evidence="9">
    <location>
        <begin position="120"/>
        <end position="215"/>
    </location>
</feature>
<dbReference type="GO" id="GO:0009055">
    <property type="term" value="F:electron transfer activity"/>
    <property type="evidence" value="ECO:0007669"/>
    <property type="project" value="InterPro"/>
</dbReference>
<evidence type="ECO:0000256" key="4">
    <source>
        <dbReference type="ARBA" id="ARBA00022982"/>
    </source>
</evidence>
<organism evidence="10 11">
    <name type="scientific">Thiohalophilus thiocyanatoxydans</name>
    <dbReference type="NCBI Taxonomy" id="381308"/>
    <lineage>
        <taxon>Bacteria</taxon>
        <taxon>Pseudomonadati</taxon>
        <taxon>Pseudomonadota</taxon>
        <taxon>Gammaproteobacteria</taxon>
        <taxon>Thiohalomonadales</taxon>
        <taxon>Thiohalophilaceae</taxon>
        <taxon>Thiohalophilus</taxon>
    </lineage>
</organism>
<gene>
    <name evidence="10" type="ORF">EDC23_0102</name>
</gene>
<accession>A0A4R8J1L9</accession>
<dbReference type="GO" id="GO:0046872">
    <property type="term" value="F:metal ion binding"/>
    <property type="evidence" value="ECO:0007669"/>
    <property type="project" value="UniProtKB-KW"/>
</dbReference>
<proteinExistence type="predicted"/>
<dbReference type="Pfam" id="PF13442">
    <property type="entry name" value="Cytochrome_CBB3"/>
    <property type="match status" value="1"/>
</dbReference>
<evidence type="ECO:0000256" key="1">
    <source>
        <dbReference type="ARBA" id="ARBA00022448"/>
    </source>
</evidence>
<evidence type="ECO:0000256" key="8">
    <source>
        <dbReference type="SAM" id="SignalP"/>
    </source>
</evidence>
<evidence type="ECO:0000313" key="11">
    <source>
        <dbReference type="Proteomes" id="UP000294914"/>
    </source>
</evidence>
<feature type="domain" description="Cytochrome c" evidence="9">
    <location>
        <begin position="28"/>
        <end position="106"/>
    </location>
</feature>
<dbReference type="SUPFAM" id="SSF46626">
    <property type="entry name" value="Cytochrome c"/>
    <property type="match status" value="2"/>
</dbReference>
<evidence type="ECO:0000256" key="6">
    <source>
        <dbReference type="PROSITE-ProRule" id="PRU00433"/>
    </source>
</evidence>
<dbReference type="PANTHER" id="PTHR37823">
    <property type="entry name" value="CYTOCHROME C-553-LIKE"/>
    <property type="match status" value="1"/>
</dbReference>
<sequence length="356" mass="38689">MRIVLLFGLLAAVLAGCQEGPASADKAAARPDGARLYTQHCAACHGDEGDGGVGVPLNLPDFQYGVSDRFLKETIRHGRPGRVMPAFPTLSDAEVDALVRHLRTWAPGQPLTPTDETIEGDPRRGKALYDKHCVSCHGAQGEGGEGTGVTFSRPRDLPIIAPALNNSGFLAAASDKLIKAALMNGREGTPMPSFRKQGLSEQQIDDIVSYVRSFEQQPDPTAVGSADDEPLTISRESPHSVEETVAAVKRAAVGRNFRIIRTQTLEDGFFPEAEQNPDQVIVHFCNFDFLNRALAIDPRVGLFLPCRVTVAKHEGKVEVTAINPKRLAYLFNNAELNRLCEEMAQTYNAIIDEATF</sequence>
<evidence type="ECO:0000313" key="10">
    <source>
        <dbReference type="EMBL" id="TDY03733.1"/>
    </source>
</evidence>
<feature type="region of interest" description="Disordered" evidence="7">
    <location>
        <begin position="218"/>
        <end position="238"/>
    </location>
</feature>
<evidence type="ECO:0000256" key="7">
    <source>
        <dbReference type="SAM" id="MobiDB-lite"/>
    </source>
</evidence>
<dbReference type="Pfam" id="PF00034">
    <property type="entry name" value="Cytochrom_C"/>
    <property type="match status" value="1"/>
</dbReference>
<dbReference type="GO" id="GO:0020037">
    <property type="term" value="F:heme binding"/>
    <property type="evidence" value="ECO:0007669"/>
    <property type="project" value="InterPro"/>
</dbReference>
<dbReference type="InterPro" id="IPR005180">
    <property type="entry name" value="DUF302"/>
</dbReference>
<feature type="chain" id="PRO_5020339048" evidence="8">
    <location>
        <begin position="25"/>
        <end position="356"/>
    </location>
</feature>
<feature type="signal peptide" evidence="8">
    <location>
        <begin position="1"/>
        <end position="24"/>
    </location>
</feature>
<dbReference type="Gene3D" id="3.30.310.70">
    <property type="entry name" value="TT1751-like domain"/>
    <property type="match status" value="1"/>
</dbReference>
<keyword evidence="11" id="KW-1185">Reference proteome</keyword>
<evidence type="ECO:0000259" key="9">
    <source>
        <dbReference type="PROSITE" id="PS51007"/>
    </source>
</evidence>
<dbReference type="SUPFAM" id="SSF103247">
    <property type="entry name" value="TT1751-like"/>
    <property type="match status" value="1"/>
</dbReference>
<keyword evidence="2 6" id="KW-0349">Heme</keyword>
<dbReference type="PROSITE" id="PS51257">
    <property type="entry name" value="PROKAR_LIPOPROTEIN"/>
    <property type="match status" value="1"/>
</dbReference>